<dbReference type="Gene3D" id="1.10.287.950">
    <property type="entry name" value="Methyl-accepting chemotaxis protein"/>
    <property type="match status" value="1"/>
</dbReference>
<gene>
    <name evidence="4" type="ORF">GCM10009115_04340</name>
</gene>
<comment type="caution">
    <text evidence="4">The sequence shown here is derived from an EMBL/GenBank/DDBJ whole genome shotgun (WGS) entry which is preliminary data.</text>
</comment>
<dbReference type="EMBL" id="BAAAFE010000002">
    <property type="protein sequence ID" value="GAA0861485.1"/>
    <property type="molecule type" value="Genomic_DNA"/>
</dbReference>
<dbReference type="PROSITE" id="PS50111">
    <property type="entry name" value="CHEMOTAXIS_TRANSDUC_2"/>
    <property type="match status" value="1"/>
</dbReference>
<dbReference type="InterPro" id="IPR046342">
    <property type="entry name" value="CBS_dom_sf"/>
</dbReference>
<evidence type="ECO:0000259" key="3">
    <source>
        <dbReference type="PROSITE" id="PS50111"/>
    </source>
</evidence>
<dbReference type="Pfam" id="PF00015">
    <property type="entry name" value="MCPsignal"/>
    <property type="match status" value="1"/>
</dbReference>
<reference evidence="4 5" key="1">
    <citation type="journal article" date="2019" name="Int. J. Syst. Evol. Microbiol.">
        <title>The Global Catalogue of Microorganisms (GCM) 10K type strain sequencing project: providing services to taxonomists for standard genome sequencing and annotation.</title>
        <authorList>
            <consortium name="The Broad Institute Genomics Platform"/>
            <consortium name="The Broad Institute Genome Sequencing Center for Infectious Disease"/>
            <person name="Wu L."/>
            <person name="Ma J."/>
        </authorList>
    </citation>
    <scope>NUCLEOTIDE SEQUENCE [LARGE SCALE GENOMIC DNA]</scope>
    <source>
        <strain evidence="4 5">JCM 15910</strain>
    </source>
</reference>
<evidence type="ECO:0000256" key="1">
    <source>
        <dbReference type="ARBA" id="ARBA00023224"/>
    </source>
</evidence>
<dbReference type="Proteomes" id="UP001500738">
    <property type="component" value="Unassembled WGS sequence"/>
</dbReference>
<name>A0ABN1LXE6_9SPHN</name>
<evidence type="ECO:0000313" key="4">
    <source>
        <dbReference type="EMBL" id="GAA0861485.1"/>
    </source>
</evidence>
<keyword evidence="5" id="KW-1185">Reference proteome</keyword>
<evidence type="ECO:0000256" key="2">
    <source>
        <dbReference type="PROSITE-ProRule" id="PRU00284"/>
    </source>
</evidence>
<dbReference type="PANTHER" id="PTHR32089">
    <property type="entry name" value="METHYL-ACCEPTING CHEMOTAXIS PROTEIN MCPB"/>
    <property type="match status" value="1"/>
</dbReference>
<keyword evidence="1 2" id="KW-0807">Transducer</keyword>
<dbReference type="SUPFAM" id="SSF54631">
    <property type="entry name" value="CBS-domain pair"/>
    <property type="match status" value="1"/>
</dbReference>
<protein>
    <recommendedName>
        <fullName evidence="3">Methyl-accepting transducer domain-containing protein</fullName>
    </recommendedName>
</protein>
<proteinExistence type="predicted"/>
<sequence>MNAVSPIPVPSGLEPASGHAVAIGADASLSDVIEAFRGNPELRLLAILDERRAPVGIIREQRVRELLFCPYWFSLMQNPTIGGSIDAMVDPCITADISESTASLLRRASDAHGHDGLVLVDEGRFVETLDGSQLARLAMMREIELARERAGRMARVDEAGRRFQQDIAALSATLSEAAREVEGVAQILSQRAEQTGRDALSVAGATAQTLAGLQDLGDRGHALAASMARIVDDGTRARAVRHDAHQKVRHAGGRAAALQDASQSIEQMLALIIDMASRTNMLALNAAIEAARAGDAGRGFAVVAAEVKSLANQTRAAAGDITPYIERIREIVAQVADGFREVERAIDANNDFSDTIDQAMSGQSATSLSIATYVEQAVFAGREIDSRVQHISRGAASVGEGAAALGELSSDLGRAAQSLHERARQFVESVAAA</sequence>
<dbReference type="RefSeq" id="WP_246553493.1">
    <property type="nucleotide sequence ID" value="NZ_BAAAFE010000002.1"/>
</dbReference>
<dbReference type="SMART" id="SM00283">
    <property type="entry name" value="MA"/>
    <property type="match status" value="1"/>
</dbReference>
<organism evidence="4 5">
    <name type="scientific">Sphingopyxis soli</name>
    <dbReference type="NCBI Taxonomy" id="592051"/>
    <lineage>
        <taxon>Bacteria</taxon>
        <taxon>Pseudomonadati</taxon>
        <taxon>Pseudomonadota</taxon>
        <taxon>Alphaproteobacteria</taxon>
        <taxon>Sphingomonadales</taxon>
        <taxon>Sphingomonadaceae</taxon>
        <taxon>Sphingopyxis</taxon>
    </lineage>
</organism>
<dbReference type="PANTHER" id="PTHR32089:SF112">
    <property type="entry name" value="LYSOZYME-LIKE PROTEIN-RELATED"/>
    <property type="match status" value="1"/>
</dbReference>
<dbReference type="InterPro" id="IPR004089">
    <property type="entry name" value="MCPsignal_dom"/>
</dbReference>
<evidence type="ECO:0000313" key="5">
    <source>
        <dbReference type="Proteomes" id="UP001500738"/>
    </source>
</evidence>
<dbReference type="SUPFAM" id="SSF58104">
    <property type="entry name" value="Methyl-accepting chemotaxis protein (MCP) signaling domain"/>
    <property type="match status" value="1"/>
</dbReference>
<feature type="domain" description="Methyl-accepting transducer" evidence="3">
    <location>
        <begin position="177"/>
        <end position="406"/>
    </location>
</feature>
<accession>A0ABN1LXE6</accession>